<dbReference type="InterPro" id="IPR036291">
    <property type="entry name" value="NAD(P)-bd_dom_sf"/>
</dbReference>
<dbReference type="RefSeq" id="WP_128196903.1">
    <property type="nucleotide sequence ID" value="NZ_SACT01000002.1"/>
</dbReference>
<evidence type="ECO:0000256" key="1">
    <source>
        <dbReference type="ARBA" id="ARBA00007430"/>
    </source>
</evidence>
<comment type="caution">
    <text evidence="4">The sequence shown here is derived from an EMBL/GenBank/DDBJ whole genome shotgun (WGS) entry which is preliminary data.</text>
</comment>
<feature type="transmembrane region" description="Helical" evidence="2">
    <location>
        <begin position="99"/>
        <end position="119"/>
    </location>
</feature>
<dbReference type="CDD" id="cd05237">
    <property type="entry name" value="UDP_invert_4-6DH_SDR_e"/>
    <property type="match status" value="1"/>
</dbReference>
<keyword evidence="2" id="KW-0812">Transmembrane</keyword>
<feature type="transmembrane region" description="Helical" evidence="2">
    <location>
        <begin position="28"/>
        <end position="45"/>
    </location>
</feature>
<accession>A0A3S2VXH7</accession>
<dbReference type="PANTHER" id="PTHR43318">
    <property type="entry name" value="UDP-N-ACETYLGLUCOSAMINE 4,6-DEHYDRATASE"/>
    <property type="match status" value="1"/>
</dbReference>
<protein>
    <submittedName>
        <fullName evidence="4">Polysaccharide biosynthesis protein</fullName>
    </submittedName>
</protein>
<reference evidence="4 5" key="1">
    <citation type="submission" date="2019-01" db="EMBL/GenBank/DDBJ databases">
        <authorList>
            <person name="Chen W.-M."/>
        </authorList>
    </citation>
    <scope>NUCLEOTIDE SEQUENCE [LARGE SCALE GENOMIC DNA]</scope>
    <source>
        <strain evidence="4 5">ICH-3</strain>
    </source>
</reference>
<name>A0A3S2VXH7_9BURK</name>
<feature type="transmembrane region" description="Helical" evidence="2">
    <location>
        <begin position="125"/>
        <end position="145"/>
    </location>
</feature>
<dbReference type="EMBL" id="SACT01000002">
    <property type="protein sequence ID" value="RVT52060.1"/>
    <property type="molecule type" value="Genomic_DNA"/>
</dbReference>
<dbReference type="Proteomes" id="UP000288178">
    <property type="component" value="Unassembled WGS sequence"/>
</dbReference>
<proteinExistence type="inferred from homology"/>
<evidence type="ECO:0000256" key="2">
    <source>
        <dbReference type="SAM" id="Phobius"/>
    </source>
</evidence>
<organism evidence="4 5">
    <name type="scientific">Rubrivivax albus</name>
    <dbReference type="NCBI Taxonomy" id="2499835"/>
    <lineage>
        <taxon>Bacteria</taxon>
        <taxon>Pseudomonadati</taxon>
        <taxon>Pseudomonadota</taxon>
        <taxon>Betaproteobacteria</taxon>
        <taxon>Burkholderiales</taxon>
        <taxon>Sphaerotilaceae</taxon>
        <taxon>Rubrivivax</taxon>
    </lineage>
</organism>
<dbReference type="InterPro" id="IPR029063">
    <property type="entry name" value="SAM-dependent_MTases_sf"/>
</dbReference>
<dbReference type="SUPFAM" id="SSF53335">
    <property type="entry name" value="S-adenosyl-L-methionine-dependent methyltransferases"/>
    <property type="match status" value="1"/>
</dbReference>
<keyword evidence="2" id="KW-1133">Transmembrane helix</keyword>
<keyword evidence="2" id="KW-0472">Membrane</keyword>
<comment type="similarity">
    <text evidence="1">Belongs to the polysaccharide synthase family.</text>
</comment>
<evidence type="ECO:0000313" key="5">
    <source>
        <dbReference type="Proteomes" id="UP000288178"/>
    </source>
</evidence>
<feature type="transmembrane region" description="Helical" evidence="2">
    <location>
        <begin position="65"/>
        <end position="87"/>
    </location>
</feature>
<dbReference type="OrthoDB" id="9803111at2"/>
<dbReference type="Pfam" id="PF02719">
    <property type="entry name" value="Polysacc_synt_2"/>
    <property type="match status" value="1"/>
</dbReference>
<dbReference type="SUPFAM" id="SSF51735">
    <property type="entry name" value="NAD(P)-binding Rossmann-fold domains"/>
    <property type="match status" value="1"/>
</dbReference>
<dbReference type="Pfam" id="PF13727">
    <property type="entry name" value="CoA_binding_3"/>
    <property type="match status" value="1"/>
</dbReference>
<sequence length="638" mass="68028">MSVDPVAHPTAWHRLDAWLARLRPHRRGLALTIDAATVFLCWNATYLFRLGFERWLRVRPDYDPWVIAGIVVAYAAAFLLLRVPQGLWRFSGFGEVKRLALACALAGTVSAVVVMGLGLVKVPRAVLALHPVVTLMGVVLVRMAYRMLYEHARQRITGSDREIRRALVLGAGGAARRLLAGIHQHGWVVLGLLDDDPAKQGASIAGVPVLGTLEAVRDAAVRGAATHVIVALPTATAAQRRRALALAADSGLPVVTVPGEDELRTGRGRLERLREIEPDDLLGRAPVVLDEAGVGALVRGRTVLVTGAGGSIGSELCRQLAALSPGRLVLVELSEFNLYAVDEDLAARSPGVARVPLVGDVKDAARMQALMQAWRPAVVFHAAAYKHVPLMEHHNALAALRNNTLGTQVTARAAAEAGAEAFVLISTDKAVNPTNVMGATKRAAEMVVSALAAQHPATRFVAVRFGNVLGSSGSVIPKFKEQIARGGPVTVTHPEIIRFFMTIPEAARLVLQAAAIGGSGQVMVLDMGEPVKIADLARQLIRLAGHTPEEIRIEYTGLRPGEKLYEELLADADDTLPTAVPRLRVARLAARGVDDPAMQALGYLLVLADAAQDAEDAAVRASLHAAVPEYRPAGDAPR</sequence>
<evidence type="ECO:0000259" key="3">
    <source>
        <dbReference type="Pfam" id="PF02719"/>
    </source>
</evidence>
<dbReference type="AlphaFoldDB" id="A0A3S2VXH7"/>
<dbReference type="PANTHER" id="PTHR43318:SF1">
    <property type="entry name" value="POLYSACCHARIDE BIOSYNTHESIS PROTEIN EPSC-RELATED"/>
    <property type="match status" value="1"/>
</dbReference>
<evidence type="ECO:0000313" key="4">
    <source>
        <dbReference type="EMBL" id="RVT52060.1"/>
    </source>
</evidence>
<feature type="domain" description="Polysaccharide biosynthesis protein CapD-like" evidence="3">
    <location>
        <begin position="303"/>
        <end position="583"/>
    </location>
</feature>
<dbReference type="InterPro" id="IPR051203">
    <property type="entry name" value="Polysaccharide_Synthase-Rel"/>
</dbReference>
<dbReference type="InterPro" id="IPR003869">
    <property type="entry name" value="Polysac_CapD-like"/>
</dbReference>
<dbReference type="Gene3D" id="3.40.50.720">
    <property type="entry name" value="NAD(P)-binding Rossmann-like Domain"/>
    <property type="match status" value="2"/>
</dbReference>
<gene>
    <name evidence="4" type="ORF">ENE75_06220</name>
</gene>
<keyword evidence="5" id="KW-1185">Reference proteome</keyword>